<accession>A0A2G9U8R9</accession>
<dbReference type="Proteomes" id="UP000230423">
    <property type="component" value="Unassembled WGS sequence"/>
</dbReference>
<dbReference type="Gene3D" id="2.120.10.30">
    <property type="entry name" value="TolB, C-terminal domain"/>
    <property type="match status" value="1"/>
</dbReference>
<dbReference type="EMBL" id="KZ348644">
    <property type="protein sequence ID" value="PIO65890.1"/>
    <property type="molecule type" value="Genomic_DNA"/>
</dbReference>
<sequence>LLKSLFNSYKPEQVVQENFHPHGISHVITSNGARLFVISHSNKFEHSVMVFDWNRNNPLQLTLVRIIKDEKFIRPNDLAAIDEDSFILTNDGYAQTELLSVLEIITTYPSGSVVYYDGKAKVSV</sequence>
<dbReference type="OrthoDB" id="423498at2759"/>
<gene>
    <name evidence="1" type="ORF">TELCIR_12417</name>
</gene>
<evidence type="ECO:0000313" key="2">
    <source>
        <dbReference type="Proteomes" id="UP000230423"/>
    </source>
</evidence>
<dbReference type="PANTHER" id="PTHR11799:SF12">
    <property type="entry name" value="PARAOXONASE-RELATED"/>
    <property type="match status" value="1"/>
</dbReference>
<name>A0A2G9U8R9_TELCI</name>
<dbReference type="SUPFAM" id="SSF63829">
    <property type="entry name" value="Calcium-dependent phosphotriesterase"/>
    <property type="match status" value="1"/>
</dbReference>
<reference evidence="1 2" key="1">
    <citation type="submission" date="2015-09" db="EMBL/GenBank/DDBJ databases">
        <title>Draft genome of the parasitic nematode Teladorsagia circumcincta isolate WARC Sus (inbred).</title>
        <authorList>
            <person name="Mitreva M."/>
        </authorList>
    </citation>
    <scope>NUCLEOTIDE SEQUENCE [LARGE SCALE GENOMIC DNA]</scope>
    <source>
        <strain evidence="1 2">S</strain>
    </source>
</reference>
<proteinExistence type="predicted"/>
<feature type="non-terminal residue" evidence="1">
    <location>
        <position position="1"/>
    </location>
</feature>
<dbReference type="InterPro" id="IPR011042">
    <property type="entry name" value="6-blade_b-propeller_TolB-like"/>
</dbReference>
<dbReference type="AlphaFoldDB" id="A0A2G9U8R9"/>
<dbReference type="InterPro" id="IPR051288">
    <property type="entry name" value="Serum_paraoxonase/arylesterase"/>
</dbReference>
<keyword evidence="2" id="KW-1185">Reference proteome</keyword>
<protein>
    <submittedName>
        <fullName evidence="1">Uncharacterized protein</fullName>
    </submittedName>
</protein>
<evidence type="ECO:0000313" key="1">
    <source>
        <dbReference type="EMBL" id="PIO65890.1"/>
    </source>
</evidence>
<dbReference type="PANTHER" id="PTHR11799">
    <property type="entry name" value="PARAOXONASE"/>
    <property type="match status" value="1"/>
</dbReference>
<organism evidence="1 2">
    <name type="scientific">Teladorsagia circumcincta</name>
    <name type="common">Brown stomach worm</name>
    <name type="synonym">Ostertagia circumcincta</name>
    <dbReference type="NCBI Taxonomy" id="45464"/>
    <lineage>
        <taxon>Eukaryota</taxon>
        <taxon>Metazoa</taxon>
        <taxon>Ecdysozoa</taxon>
        <taxon>Nematoda</taxon>
        <taxon>Chromadorea</taxon>
        <taxon>Rhabditida</taxon>
        <taxon>Rhabditina</taxon>
        <taxon>Rhabditomorpha</taxon>
        <taxon>Strongyloidea</taxon>
        <taxon>Trichostrongylidae</taxon>
        <taxon>Teladorsagia</taxon>
    </lineage>
</organism>